<feature type="transmembrane region" description="Helical" evidence="2">
    <location>
        <begin position="42"/>
        <end position="63"/>
    </location>
</feature>
<dbReference type="InterPro" id="IPR035992">
    <property type="entry name" value="Ricin_B-like_lectins"/>
</dbReference>
<comment type="caution">
    <text evidence="4">The sequence shown here is derived from an EMBL/GenBank/DDBJ whole genome shotgun (WGS) entry which is preliminary data.</text>
</comment>
<sequence>MEPWPPPAPRGPRHRQHTPNDLPARIRQTLEKARTRLGTNRTMAGGAAVVALVLTVAVVWAVMAATGGDEPEAAANDTAESSAASTPSAALSPSISPSPSPSPSESPSAEEEPDAPADTAEEPESEAPEPEPEYPSDGWYQIKQEASGLCLSTGPEPNNESRTVVVLASCGSTNPSTLQVVAWDEGVYVFNMHFSDWSACMGADYSGDQEGLLMAAYSCEFTETQFWELDPLGGGEYLIKTSASGLCMGILDSRSANAGEPTATDSCDSGNSEQRFTLQ</sequence>
<dbReference type="SUPFAM" id="SSF50370">
    <property type="entry name" value="Ricin B-like lectins"/>
    <property type="match status" value="1"/>
</dbReference>
<evidence type="ECO:0000256" key="1">
    <source>
        <dbReference type="SAM" id="MobiDB-lite"/>
    </source>
</evidence>
<evidence type="ECO:0000259" key="3">
    <source>
        <dbReference type="SMART" id="SM00458"/>
    </source>
</evidence>
<feature type="region of interest" description="Disordered" evidence="1">
    <location>
        <begin position="259"/>
        <end position="279"/>
    </location>
</feature>
<evidence type="ECO:0000256" key="2">
    <source>
        <dbReference type="SAM" id="Phobius"/>
    </source>
</evidence>
<proteinExistence type="predicted"/>
<keyword evidence="5" id="KW-1185">Reference proteome</keyword>
<dbReference type="PROSITE" id="PS50231">
    <property type="entry name" value="RICIN_B_LECTIN"/>
    <property type="match status" value="1"/>
</dbReference>
<dbReference type="RefSeq" id="WP_344482367.1">
    <property type="nucleotide sequence ID" value="NZ_BAAAQF010000004.1"/>
</dbReference>
<keyword evidence="2" id="KW-0812">Transmembrane</keyword>
<feature type="compositionally biased region" description="Acidic residues" evidence="1">
    <location>
        <begin position="108"/>
        <end position="134"/>
    </location>
</feature>
<gene>
    <name evidence="4" type="ORF">GCM10009830_09360</name>
</gene>
<feature type="region of interest" description="Disordered" evidence="1">
    <location>
        <begin position="70"/>
        <end position="138"/>
    </location>
</feature>
<name>A0ABN2G6N4_9ACTN</name>
<dbReference type="SMART" id="SM00458">
    <property type="entry name" value="RICIN"/>
    <property type="match status" value="1"/>
</dbReference>
<dbReference type="EMBL" id="BAAAQF010000004">
    <property type="protein sequence ID" value="GAA1665889.1"/>
    <property type="molecule type" value="Genomic_DNA"/>
</dbReference>
<keyword evidence="2" id="KW-0472">Membrane</keyword>
<dbReference type="Gene3D" id="2.80.10.50">
    <property type="match status" value="1"/>
</dbReference>
<feature type="domain" description="Ricin B lectin" evidence="3">
    <location>
        <begin position="138"/>
        <end position="279"/>
    </location>
</feature>
<accession>A0ABN2G6N4</accession>
<feature type="region of interest" description="Disordered" evidence="1">
    <location>
        <begin position="1"/>
        <end position="23"/>
    </location>
</feature>
<organism evidence="4 5">
    <name type="scientific">Glycomyces endophyticus</name>
    <dbReference type="NCBI Taxonomy" id="480996"/>
    <lineage>
        <taxon>Bacteria</taxon>
        <taxon>Bacillati</taxon>
        <taxon>Actinomycetota</taxon>
        <taxon>Actinomycetes</taxon>
        <taxon>Glycomycetales</taxon>
        <taxon>Glycomycetaceae</taxon>
        <taxon>Glycomyces</taxon>
    </lineage>
</organism>
<reference evidence="4 5" key="1">
    <citation type="journal article" date="2019" name="Int. J. Syst. Evol. Microbiol.">
        <title>The Global Catalogue of Microorganisms (GCM) 10K type strain sequencing project: providing services to taxonomists for standard genome sequencing and annotation.</title>
        <authorList>
            <consortium name="The Broad Institute Genomics Platform"/>
            <consortium name="The Broad Institute Genome Sequencing Center for Infectious Disease"/>
            <person name="Wu L."/>
            <person name="Ma J."/>
        </authorList>
    </citation>
    <scope>NUCLEOTIDE SEQUENCE [LARGE SCALE GENOMIC DNA]</scope>
    <source>
        <strain evidence="4 5">JCM 16001</strain>
    </source>
</reference>
<feature type="compositionally biased region" description="Low complexity" evidence="1">
    <location>
        <begin position="70"/>
        <end position="95"/>
    </location>
</feature>
<evidence type="ECO:0000313" key="4">
    <source>
        <dbReference type="EMBL" id="GAA1665889.1"/>
    </source>
</evidence>
<protein>
    <recommendedName>
        <fullName evidence="3">Ricin B lectin domain-containing protein</fullName>
    </recommendedName>
</protein>
<keyword evidence="2" id="KW-1133">Transmembrane helix</keyword>
<dbReference type="Proteomes" id="UP001499851">
    <property type="component" value="Unassembled WGS sequence"/>
</dbReference>
<dbReference type="Pfam" id="PF00652">
    <property type="entry name" value="Ricin_B_lectin"/>
    <property type="match status" value="1"/>
</dbReference>
<feature type="compositionally biased region" description="Polar residues" evidence="1">
    <location>
        <begin position="263"/>
        <end position="279"/>
    </location>
</feature>
<evidence type="ECO:0000313" key="5">
    <source>
        <dbReference type="Proteomes" id="UP001499851"/>
    </source>
</evidence>
<dbReference type="CDD" id="cd00161">
    <property type="entry name" value="beta-trefoil_Ricin-like"/>
    <property type="match status" value="1"/>
</dbReference>
<dbReference type="InterPro" id="IPR000772">
    <property type="entry name" value="Ricin_B_lectin"/>
</dbReference>
<feature type="compositionally biased region" description="Pro residues" evidence="1">
    <location>
        <begin position="1"/>
        <end position="10"/>
    </location>
</feature>